<organism evidence="1 2">
    <name type="scientific">Stigmatella aurantiaca (strain DW4/3-1)</name>
    <dbReference type="NCBI Taxonomy" id="378806"/>
    <lineage>
        <taxon>Bacteria</taxon>
        <taxon>Pseudomonadati</taxon>
        <taxon>Myxococcota</taxon>
        <taxon>Myxococcia</taxon>
        <taxon>Myxococcales</taxon>
        <taxon>Cystobacterineae</taxon>
        <taxon>Archangiaceae</taxon>
        <taxon>Stigmatella</taxon>
    </lineage>
</organism>
<comment type="caution">
    <text evidence="1">The sequence shown here is derived from an EMBL/GenBank/DDBJ whole genome shotgun (WGS) entry which is preliminary data.</text>
</comment>
<protein>
    <submittedName>
        <fullName evidence="1">Uncharacterized protein</fullName>
    </submittedName>
</protein>
<reference evidence="1 2" key="1">
    <citation type="submission" date="2006-04" db="EMBL/GenBank/DDBJ databases">
        <authorList>
            <person name="Nierman W.C."/>
        </authorList>
    </citation>
    <scope>NUCLEOTIDE SEQUENCE [LARGE SCALE GENOMIC DNA]</scope>
    <source>
        <strain evidence="1 2">DW4/3-1</strain>
    </source>
</reference>
<name>Q08ZC4_STIAD</name>
<evidence type="ECO:0000313" key="2">
    <source>
        <dbReference type="Proteomes" id="UP000032702"/>
    </source>
</evidence>
<gene>
    <name evidence="1" type="ORF">STIAU_5721</name>
</gene>
<dbReference type="EMBL" id="AAMD01000070">
    <property type="protein sequence ID" value="EAU65840.1"/>
    <property type="molecule type" value="Genomic_DNA"/>
</dbReference>
<dbReference type="Proteomes" id="UP000032702">
    <property type="component" value="Unassembled WGS sequence"/>
</dbReference>
<evidence type="ECO:0000313" key="1">
    <source>
        <dbReference type="EMBL" id="EAU65840.1"/>
    </source>
</evidence>
<accession>Q08ZC4</accession>
<dbReference type="AlphaFoldDB" id="Q08ZC4"/>
<sequence>MDYSAAFFRGDAKPTYSVLIYREGVLQGLHGGHCQRRGRGSLRA</sequence>
<proteinExistence type="predicted"/>